<keyword evidence="2" id="KW-1185">Reference proteome</keyword>
<gene>
    <name evidence="1" type="ORF">NC653_002702</name>
</gene>
<accession>A0AAD6RPG1</accession>
<evidence type="ECO:0000313" key="2">
    <source>
        <dbReference type="Proteomes" id="UP001164929"/>
    </source>
</evidence>
<comment type="caution">
    <text evidence="1">The sequence shown here is derived from an EMBL/GenBank/DDBJ whole genome shotgun (WGS) entry which is preliminary data.</text>
</comment>
<reference evidence="1 2" key="1">
    <citation type="journal article" date="2023" name="Mol. Ecol. Resour.">
        <title>Chromosome-level genome assembly of a triploid poplar Populus alba 'Berolinensis'.</title>
        <authorList>
            <person name="Chen S."/>
            <person name="Yu Y."/>
            <person name="Wang X."/>
            <person name="Wang S."/>
            <person name="Zhang T."/>
            <person name="Zhou Y."/>
            <person name="He R."/>
            <person name="Meng N."/>
            <person name="Wang Y."/>
            <person name="Liu W."/>
            <person name="Liu Z."/>
            <person name="Liu J."/>
            <person name="Guo Q."/>
            <person name="Huang H."/>
            <person name="Sederoff R.R."/>
            <person name="Wang G."/>
            <person name="Qu G."/>
            <person name="Chen S."/>
        </authorList>
    </citation>
    <scope>NUCLEOTIDE SEQUENCE [LARGE SCALE GENOMIC DNA]</scope>
    <source>
        <strain evidence="1">SC-2020</strain>
    </source>
</reference>
<evidence type="ECO:0000313" key="1">
    <source>
        <dbReference type="EMBL" id="KAJ7012734.1"/>
    </source>
</evidence>
<protein>
    <submittedName>
        <fullName evidence="1">Uncharacterized protein</fullName>
    </submittedName>
</protein>
<dbReference type="EMBL" id="JAQIZT010000001">
    <property type="protein sequence ID" value="KAJ7012734.1"/>
    <property type="molecule type" value="Genomic_DNA"/>
</dbReference>
<dbReference type="AlphaFoldDB" id="A0AAD6RPG1"/>
<organism evidence="1 2">
    <name type="scientific">Populus alba x Populus x berolinensis</name>
    <dbReference type="NCBI Taxonomy" id="444605"/>
    <lineage>
        <taxon>Eukaryota</taxon>
        <taxon>Viridiplantae</taxon>
        <taxon>Streptophyta</taxon>
        <taxon>Embryophyta</taxon>
        <taxon>Tracheophyta</taxon>
        <taxon>Spermatophyta</taxon>
        <taxon>Magnoliopsida</taxon>
        <taxon>eudicotyledons</taxon>
        <taxon>Gunneridae</taxon>
        <taxon>Pentapetalae</taxon>
        <taxon>rosids</taxon>
        <taxon>fabids</taxon>
        <taxon>Malpighiales</taxon>
        <taxon>Salicaceae</taxon>
        <taxon>Saliceae</taxon>
        <taxon>Populus</taxon>
    </lineage>
</organism>
<proteinExistence type="predicted"/>
<sequence>MENRWMKNYNGFSTSQLNENFNVYEPGSSFKSLLRAMAIHRIDIFPESKISALLSGNDSSSVSSCRKNPGVSRTTRRWMPLHENIGLGLG</sequence>
<dbReference type="Proteomes" id="UP001164929">
    <property type="component" value="Chromosome 1"/>
</dbReference>
<name>A0AAD6RPG1_9ROSI</name>